<dbReference type="PANTHER" id="PTHR12555">
    <property type="entry name" value="UBIQUITIN FUSION DEGRADATON PROTEIN 1"/>
    <property type="match status" value="1"/>
</dbReference>
<dbReference type="InterPro" id="IPR042299">
    <property type="entry name" value="Ufd1-like_Nn"/>
</dbReference>
<evidence type="ECO:0000256" key="3">
    <source>
        <dbReference type="SAM" id="MobiDB-lite"/>
    </source>
</evidence>
<reference evidence="6 7" key="1">
    <citation type="submission" date="2019-03" db="EMBL/GenBank/DDBJ databases">
        <title>Sequencing 25 genomes of Wallemia mellicola.</title>
        <authorList>
            <person name="Gostincar C."/>
        </authorList>
    </citation>
    <scope>NUCLEOTIDE SEQUENCE [LARGE SCALE GENOMIC DNA]</scope>
    <source>
        <strain evidence="6 7">EXF-757</strain>
    </source>
</reference>
<feature type="compositionally biased region" description="Basic and acidic residues" evidence="3">
    <location>
        <begin position="345"/>
        <end position="362"/>
    </location>
</feature>
<dbReference type="GO" id="GO:0031593">
    <property type="term" value="F:polyubiquitin modification-dependent protein binding"/>
    <property type="evidence" value="ECO:0007669"/>
    <property type="project" value="TreeGrafter"/>
</dbReference>
<organism evidence="6 7">
    <name type="scientific">Wallemia mellicola</name>
    <dbReference type="NCBI Taxonomy" id="1708541"/>
    <lineage>
        <taxon>Eukaryota</taxon>
        <taxon>Fungi</taxon>
        <taxon>Dikarya</taxon>
        <taxon>Basidiomycota</taxon>
        <taxon>Wallemiomycotina</taxon>
        <taxon>Wallemiomycetes</taxon>
        <taxon>Wallemiales</taxon>
        <taxon>Wallemiaceae</taxon>
        <taxon>Wallemia</taxon>
    </lineage>
</organism>
<feature type="compositionally biased region" description="Basic and acidic residues" evidence="3">
    <location>
        <begin position="450"/>
        <end position="460"/>
    </location>
</feature>
<dbReference type="GO" id="GO:0034098">
    <property type="term" value="C:VCP-NPL4-UFD1 AAA ATPase complex"/>
    <property type="evidence" value="ECO:0007669"/>
    <property type="project" value="TreeGrafter"/>
</dbReference>
<gene>
    <name evidence="6" type="ORF">E3Q01_02946</name>
</gene>
<evidence type="ECO:0000313" key="7">
    <source>
        <dbReference type="Proteomes" id="UP000310708"/>
    </source>
</evidence>
<feature type="region of interest" description="Disordered" evidence="3">
    <location>
        <begin position="293"/>
        <end position="332"/>
    </location>
</feature>
<evidence type="ECO:0000256" key="1">
    <source>
        <dbReference type="ARBA" id="ARBA00006043"/>
    </source>
</evidence>
<dbReference type="GO" id="GO:0036503">
    <property type="term" value="P:ERAD pathway"/>
    <property type="evidence" value="ECO:0007669"/>
    <property type="project" value="TreeGrafter"/>
</dbReference>
<proteinExistence type="inferred from homology"/>
<feature type="compositionally biased region" description="Basic and acidic residues" evidence="3">
    <location>
        <begin position="1"/>
        <end position="13"/>
    </location>
</feature>
<feature type="compositionally biased region" description="Polar residues" evidence="3">
    <location>
        <begin position="299"/>
        <end position="309"/>
    </location>
</feature>
<evidence type="ECO:0000256" key="2">
    <source>
        <dbReference type="ARBA" id="ARBA00022786"/>
    </source>
</evidence>
<accession>A0A4T0LWI5</accession>
<dbReference type="EMBL" id="SPRX01000037">
    <property type="protein sequence ID" value="TIC64168.1"/>
    <property type="molecule type" value="Genomic_DNA"/>
</dbReference>
<dbReference type="Gene3D" id="3.10.330.10">
    <property type="match status" value="1"/>
</dbReference>
<dbReference type="Pfam" id="PF03152">
    <property type="entry name" value="UFD1_N1"/>
    <property type="match status" value="1"/>
</dbReference>
<dbReference type="GO" id="GO:0006511">
    <property type="term" value="P:ubiquitin-dependent protein catabolic process"/>
    <property type="evidence" value="ECO:0007669"/>
    <property type="project" value="InterPro"/>
</dbReference>
<sequence length="460" mass="50743">MRADSDDSIHSAEDLYNDDEFENDDDEVVEQPRTAFSRFNDLFGGFNEINNLSGSDPSFPARFAGFGGHAFGRPPASTFTQHYRVLAYSVAMMGGNERPNLQYGGKISSISSYVLVIMPPSALARLTDLEIESPWTFEVSSARNPTKKTHAGVLEFIADEGNVHLPAWMMKQLELEEGSPLKISGAVLPKGKFTKLQAQTTDFLEISDHKTVLERALRNFSTLTKGDYIEILHNCITFELLVMEIEPEPDNQSIFIIDTDLEVDFAPPKGYVEPAPKPREPQPTMASKMKIDTRAQEDSPMSSRPTSTVPEVFKGSGQTLGGRKTKGKGLAKPIERVDETSKITRTDKQKHVTADTLEDGKKVPAPLNLPFGKLFFGFEYTPLGGHKSDEREPSVPFGGTTGVTLSGRTIDTPAPAPQNEERNDQETNNETTEENSDPWAKLGSGNSLKPKREVIDIDSD</sequence>
<evidence type="ECO:0000313" key="6">
    <source>
        <dbReference type="EMBL" id="TIC64168.1"/>
    </source>
</evidence>
<dbReference type="PANTHER" id="PTHR12555:SF13">
    <property type="entry name" value="UBIQUITIN RECOGNITION FACTOR IN ER-ASSOCIATED DEGRADATION PROTEIN 1"/>
    <property type="match status" value="1"/>
</dbReference>
<feature type="domain" description="Ubiquitin fusion degradation protein UFD1 N-terminal subdomain 1" evidence="4">
    <location>
        <begin position="79"/>
        <end position="189"/>
    </location>
</feature>
<name>A0A4T0LWI5_9BASI</name>
<dbReference type="InterPro" id="IPR055417">
    <property type="entry name" value="UFD1_N1"/>
</dbReference>
<feature type="region of interest" description="Disordered" evidence="3">
    <location>
        <begin position="1"/>
        <end position="26"/>
    </location>
</feature>
<dbReference type="InterPro" id="IPR055418">
    <property type="entry name" value="UFD1_N2"/>
</dbReference>
<protein>
    <submittedName>
        <fullName evidence="6">UFD1-domain-containing protein</fullName>
    </submittedName>
</protein>
<dbReference type="Pfam" id="PF24842">
    <property type="entry name" value="UFD1_N2"/>
    <property type="match status" value="1"/>
</dbReference>
<dbReference type="Proteomes" id="UP000310708">
    <property type="component" value="Unassembled WGS sequence"/>
</dbReference>
<feature type="domain" description="Ubiquitin fusion degradation protein UFD1 N-terminal subdomain 2" evidence="5">
    <location>
        <begin position="190"/>
        <end position="268"/>
    </location>
</feature>
<comment type="similarity">
    <text evidence="1">Belongs to the UFD1 family.</text>
</comment>
<dbReference type="InterPro" id="IPR004854">
    <property type="entry name" value="Ufd1-like"/>
</dbReference>
<comment type="caution">
    <text evidence="6">The sequence shown here is derived from an EMBL/GenBank/DDBJ whole genome shotgun (WGS) entry which is preliminary data.</text>
</comment>
<dbReference type="AlphaFoldDB" id="A0A4T0LWI5"/>
<feature type="region of interest" description="Disordered" evidence="3">
    <location>
        <begin position="381"/>
        <end position="460"/>
    </location>
</feature>
<feature type="region of interest" description="Disordered" evidence="3">
    <location>
        <begin position="345"/>
        <end position="366"/>
    </location>
</feature>
<dbReference type="Gene3D" id="2.40.40.50">
    <property type="entry name" value="Ubiquitin fusion degradation protein UFD1, N-terminal domain"/>
    <property type="match status" value="1"/>
</dbReference>
<evidence type="ECO:0000259" key="4">
    <source>
        <dbReference type="Pfam" id="PF03152"/>
    </source>
</evidence>
<evidence type="ECO:0000259" key="5">
    <source>
        <dbReference type="Pfam" id="PF24842"/>
    </source>
</evidence>
<feature type="compositionally biased region" description="Acidic residues" evidence="3">
    <location>
        <begin position="15"/>
        <end position="26"/>
    </location>
</feature>
<keyword evidence="2" id="KW-0833">Ubl conjugation pathway</keyword>